<dbReference type="EnsemblBacteria" id="BAG03985">
    <property type="protein sequence ID" value="BAG03985"/>
    <property type="gene ID" value="MAE_41630"/>
</dbReference>
<dbReference type="Proteomes" id="UP000001510">
    <property type="component" value="Chromosome"/>
</dbReference>
<dbReference type="Gene3D" id="3.40.30.10">
    <property type="entry name" value="Glutaredoxin"/>
    <property type="match status" value="1"/>
</dbReference>
<evidence type="ECO:0000313" key="1">
    <source>
        <dbReference type="EMBL" id="BAG03985.1"/>
    </source>
</evidence>
<accession>B0JS27</accession>
<organism evidence="1 2">
    <name type="scientific">Microcystis aeruginosa (strain NIES-843 / IAM M-2473)</name>
    <dbReference type="NCBI Taxonomy" id="449447"/>
    <lineage>
        <taxon>Bacteria</taxon>
        <taxon>Bacillati</taxon>
        <taxon>Cyanobacteriota</taxon>
        <taxon>Cyanophyceae</taxon>
        <taxon>Oscillatoriophycideae</taxon>
        <taxon>Chroococcales</taxon>
        <taxon>Microcystaceae</taxon>
        <taxon>Microcystis</taxon>
    </lineage>
</organism>
<dbReference type="HOGENOM" id="CLU_3081844_0_0_3"/>
<dbReference type="PaxDb" id="449447-MAE_41630"/>
<dbReference type="InterPro" id="IPR036249">
    <property type="entry name" value="Thioredoxin-like_sf"/>
</dbReference>
<sequence>MRKLFGVPSTLFVLPGRVTYIIDQEGIVRHIFDSMLDFKAHVTESLNTIKSF</sequence>
<keyword evidence="2" id="KW-1185">Reference proteome</keyword>
<dbReference type="SUPFAM" id="SSF52833">
    <property type="entry name" value="Thioredoxin-like"/>
    <property type="match status" value="1"/>
</dbReference>
<reference evidence="1 2" key="1">
    <citation type="journal article" date="2007" name="DNA Res.">
        <title>Complete genomic structure of the bloom-forming toxic cyanobacterium Microcystis aeruginosa NIES-843.</title>
        <authorList>
            <person name="Kaneko T."/>
            <person name="Nakajima N."/>
            <person name="Okamoto S."/>
            <person name="Suzuki I."/>
            <person name="Tanabe Y."/>
            <person name="Tamaoki M."/>
            <person name="Nakamura Y."/>
            <person name="Kasai F."/>
            <person name="Watanabe A."/>
            <person name="Kawashima K."/>
            <person name="Kishida Y."/>
            <person name="Ono A."/>
            <person name="Shimizu Y."/>
            <person name="Takahashi C."/>
            <person name="Minami C."/>
            <person name="Fujishiro T."/>
            <person name="Kohara M."/>
            <person name="Katoh M."/>
            <person name="Nakazaki N."/>
            <person name="Nakayama S."/>
            <person name="Yamada M."/>
            <person name="Tabata S."/>
            <person name="Watanabe M.M."/>
        </authorList>
    </citation>
    <scope>NUCLEOTIDE SEQUENCE [LARGE SCALE GENOMIC DNA]</scope>
    <source>
        <strain evidence="2">NIES-843 / IAM M-247</strain>
    </source>
</reference>
<dbReference type="KEGG" id="mar:MAE_41630"/>
<dbReference type="STRING" id="449447.MAE_41630"/>
<name>B0JS27_MICAN</name>
<protein>
    <submittedName>
        <fullName evidence="1">Bacterioferritin comigratory protein homolog</fullName>
    </submittedName>
</protein>
<dbReference type="AlphaFoldDB" id="B0JS27"/>
<dbReference type="EMBL" id="AP009552">
    <property type="protein sequence ID" value="BAG03985.1"/>
    <property type="molecule type" value="Genomic_DNA"/>
</dbReference>
<evidence type="ECO:0000313" key="2">
    <source>
        <dbReference type="Proteomes" id="UP000001510"/>
    </source>
</evidence>
<proteinExistence type="predicted"/>
<gene>
    <name evidence="1" type="ordered locus">MAE_41630</name>
</gene>
<dbReference type="eggNOG" id="COG1225">
    <property type="taxonomic scope" value="Bacteria"/>
</dbReference>